<keyword evidence="2" id="KW-1185">Reference proteome</keyword>
<gene>
    <name evidence="1" type="ORF">MLD38_001316</name>
</gene>
<evidence type="ECO:0000313" key="2">
    <source>
        <dbReference type="Proteomes" id="UP001057402"/>
    </source>
</evidence>
<sequence length="580" mass="66041">MEGSLVAFWGQSHSIFFTLQAMAYLLATAWFLVEAFLIPEGLLKWFYLSFYIHPLILVLCQILLWVRVLISWMRHVLVVLKMLVCSAAGWFVSVLPGGAVGGPEGEVFVDAYGDMSPEEHSLASFGSNNLNMLRVMVVVLSKVIVEEEKSGVAVTGMVIETDEDEDEDAASVCSSTLAPSPVEADDQKNVEWELFYKKDVCMTMVGLDDPVPVSSSRLTPMPSEADDHVATRIEQDPFYGMYEQAMAWFDLLSHERASGISAILQANSEETTHRLSSIWDERAKKRLIRSLESDLELAYVAQTCLSWEILCYQQKKVEDLLENSSTSRASIRFNHIMVEELQKFRVLVQRFTEDERFLSRCRYREYVQARASSKSLLQVPEITEGRRDGEEEEGVELNEVMKAMEKCIWAFHRFVKADDKHDEEIGKSSGSSGCSWWRLSLFQGSCLNLGLSWSWSSHPHPVEDPRDLPLFSNLNSILLQKLMRLRDIRRKKKWWVRNLMDRRSSTRTNPSEDQPHRDEESSSSPLSLLFADIDLALVSRVLHMSTVSSVHLAWCQAKLDNICFSHGKLSKADIFPLFPS</sequence>
<comment type="caution">
    <text evidence="1">The sequence shown here is derived from an EMBL/GenBank/DDBJ whole genome shotgun (WGS) entry which is preliminary data.</text>
</comment>
<organism evidence="1 2">
    <name type="scientific">Melastoma candidum</name>
    <dbReference type="NCBI Taxonomy" id="119954"/>
    <lineage>
        <taxon>Eukaryota</taxon>
        <taxon>Viridiplantae</taxon>
        <taxon>Streptophyta</taxon>
        <taxon>Embryophyta</taxon>
        <taxon>Tracheophyta</taxon>
        <taxon>Spermatophyta</taxon>
        <taxon>Magnoliopsida</taxon>
        <taxon>eudicotyledons</taxon>
        <taxon>Gunneridae</taxon>
        <taxon>Pentapetalae</taxon>
        <taxon>rosids</taxon>
        <taxon>malvids</taxon>
        <taxon>Myrtales</taxon>
        <taxon>Melastomataceae</taxon>
        <taxon>Melastomatoideae</taxon>
        <taxon>Melastomateae</taxon>
        <taxon>Melastoma</taxon>
    </lineage>
</organism>
<name>A0ACB9SCT7_9MYRT</name>
<accession>A0ACB9SCT7</accession>
<dbReference type="EMBL" id="CM042880">
    <property type="protein sequence ID" value="KAI4389052.1"/>
    <property type="molecule type" value="Genomic_DNA"/>
</dbReference>
<reference evidence="2" key="1">
    <citation type="journal article" date="2023" name="Front. Plant Sci.">
        <title>Chromosomal-level genome assembly of Melastoma candidum provides insights into trichome evolution.</title>
        <authorList>
            <person name="Zhong Y."/>
            <person name="Wu W."/>
            <person name="Sun C."/>
            <person name="Zou P."/>
            <person name="Liu Y."/>
            <person name="Dai S."/>
            <person name="Zhou R."/>
        </authorList>
    </citation>
    <scope>NUCLEOTIDE SEQUENCE [LARGE SCALE GENOMIC DNA]</scope>
</reference>
<evidence type="ECO:0000313" key="1">
    <source>
        <dbReference type="EMBL" id="KAI4389052.1"/>
    </source>
</evidence>
<dbReference type="Proteomes" id="UP001057402">
    <property type="component" value="Chromosome 1"/>
</dbReference>
<proteinExistence type="predicted"/>
<protein>
    <submittedName>
        <fullName evidence="1">Uncharacterized protein</fullName>
    </submittedName>
</protein>